<dbReference type="Pfam" id="PF00226">
    <property type="entry name" value="DnaJ"/>
    <property type="match status" value="1"/>
</dbReference>
<sequence>MGKDYYAILGVSKTADENEIKKAYRKMAIKWHPDKNPDNKDEAQKKFQEISEAYEVLTDPQKREIYDKVGEEGLKAGMGGGPEPGTGPSFSRFRRPEDLFAELFGGRSPFGMADDDDGPAFFPFGGMGGFGGLGGMGGMG</sequence>
<dbReference type="PANTHER" id="PTHR43948">
    <property type="entry name" value="DNAJ HOMOLOG SUBFAMILY B"/>
    <property type="match status" value="1"/>
</dbReference>
<comment type="caution">
    <text evidence="3">The sequence shown here is derived from an EMBL/GenBank/DDBJ whole genome shotgun (WGS) entry which is preliminary data.</text>
</comment>
<dbReference type="InterPro" id="IPR001623">
    <property type="entry name" value="DnaJ_domain"/>
</dbReference>
<feature type="non-terminal residue" evidence="3">
    <location>
        <position position="1"/>
    </location>
</feature>
<dbReference type="InterPro" id="IPR036869">
    <property type="entry name" value="J_dom_sf"/>
</dbReference>
<dbReference type="GO" id="GO:0051087">
    <property type="term" value="F:protein-folding chaperone binding"/>
    <property type="evidence" value="ECO:0007669"/>
    <property type="project" value="TreeGrafter"/>
</dbReference>
<reference evidence="3" key="1">
    <citation type="journal article" date="2021" name="Proc. Natl. Acad. Sci. U.S.A.">
        <title>Three genomes in the algal genus Volvox reveal the fate of a haploid sex-determining region after a transition to homothallism.</title>
        <authorList>
            <person name="Yamamoto K."/>
            <person name="Hamaji T."/>
            <person name="Kawai-Toyooka H."/>
            <person name="Matsuzaki R."/>
            <person name="Takahashi F."/>
            <person name="Nishimura Y."/>
            <person name="Kawachi M."/>
            <person name="Noguchi H."/>
            <person name="Minakuchi Y."/>
            <person name="Umen J.G."/>
            <person name="Toyoda A."/>
            <person name="Nozaki H."/>
        </authorList>
    </citation>
    <scope>NUCLEOTIDE SEQUENCE</scope>
    <source>
        <strain evidence="3">NIES-3785</strain>
    </source>
</reference>
<dbReference type="PROSITE" id="PS00636">
    <property type="entry name" value="DNAJ_1"/>
    <property type="match status" value="1"/>
</dbReference>
<dbReference type="CDD" id="cd06257">
    <property type="entry name" value="DnaJ"/>
    <property type="match status" value="1"/>
</dbReference>
<organism evidence="3 4">
    <name type="scientific">Volvox reticuliferus</name>
    <dbReference type="NCBI Taxonomy" id="1737510"/>
    <lineage>
        <taxon>Eukaryota</taxon>
        <taxon>Viridiplantae</taxon>
        <taxon>Chlorophyta</taxon>
        <taxon>core chlorophytes</taxon>
        <taxon>Chlorophyceae</taxon>
        <taxon>CS clade</taxon>
        <taxon>Chlamydomonadales</taxon>
        <taxon>Volvocaceae</taxon>
        <taxon>Volvox</taxon>
    </lineage>
</organism>
<dbReference type="FunFam" id="1.10.287.110:FF:000072">
    <property type="entry name" value="DnaJ family protein"/>
    <property type="match status" value="1"/>
</dbReference>
<dbReference type="PROSITE" id="PS50076">
    <property type="entry name" value="DNAJ_2"/>
    <property type="match status" value="1"/>
</dbReference>
<dbReference type="PRINTS" id="PR00625">
    <property type="entry name" value="JDOMAIN"/>
</dbReference>
<feature type="region of interest" description="Disordered" evidence="1">
    <location>
        <begin position="72"/>
        <end position="92"/>
    </location>
</feature>
<dbReference type="SUPFAM" id="SSF46565">
    <property type="entry name" value="Chaperone J-domain"/>
    <property type="match status" value="1"/>
</dbReference>
<dbReference type="AlphaFoldDB" id="A0A8J4GFK6"/>
<dbReference type="GO" id="GO:0005737">
    <property type="term" value="C:cytoplasm"/>
    <property type="evidence" value="ECO:0007669"/>
    <property type="project" value="TreeGrafter"/>
</dbReference>
<dbReference type="PANTHER" id="PTHR43948:SF10">
    <property type="entry name" value="MRJ, ISOFORM E"/>
    <property type="match status" value="1"/>
</dbReference>
<dbReference type="SMART" id="SM00271">
    <property type="entry name" value="DnaJ"/>
    <property type="match status" value="1"/>
</dbReference>
<evidence type="ECO:0000313" key="3">
    <source>
        <dbReference type="EMBL" id="GIM06065.1"/>
    </source>
</evidence>
<dbReference type="GO" id="GO:0044183">
    <property type="term" value="F:protein folding chaperone"/>
    <property type="evidence" value="ECO:0007669"/>
    <property type="project" value="TreeGrafter"/>
</dbReference>
<evidence type="ECO:0000313" key="4">
    <source>
        <dbReference type="Proteomes" id="UP000722791"/>
    </source>
</evidence>
<proteinExistence type="predicted"/>
<dbReference type="Proteomes" id="UP000722791">
    <property type="component" value="Unassembled WGS sequence"/>
</dbReference>
<dbReference type="GO" id="GO:0051082">
    <property type="term" value="F:unfolded protein binding"/>
    <property type="evidence" value="ECO:0007669"/>
    <property type="project" value="TreeGrafter"/>
</dbReference>
<evidence type="ECO:0000256" key="1">
    <source>
        <dbReference type="SAM" id="MobiDB-lite"/>
    </source>
</evidence>
<gene>
    <name evidence="3" type="ORF">Vretimale_10488</name>
</gene>
<protein>
    <recommendedName>
        <fullName evidence="2">J domain-containing protein</fullName>
    </recommendedName>
</protein>
<dbReference type="Gene3D" id="1.10.287.110">
    <property type="entry name" value="DnaJ domain"/>
    <property type="match status" value="1"/>
</dbReference>
<name>A0A8J4GFK6_9CHLO</name>
<accession>A0A8J4GFK6</accession>
<evidence type="ECO:0000259" key="2">
    <source>
        <dbReference type="PROSITE" id="PS50076"/>
    </source>
</evidence>
<dbReference type="GO" id="GO:0005634">
    <property type="term" value="C:nucleus"/>
    <property type="evidence" value="ECO:0007669"/>
    <property type="project" value="TreeGrafter"/>
</dbReference>
<feature type="domain" description="J" evidence="2">
    <location>
        <begin position="4"/>
        <end position="70"/>
    </location>
</feature>
<dbReference type="InterPro" id="IPR018253">
    <property type="entry name" value="DnaJ_domain_CS"/>
</dbReference>
<dbReference type="EMBL" id="BNCQ01000020">
    <property type="protein sequence ID" value="GIM06065.1"/>
    <property type="molecule type" value="Genomic_DNA"/>
</dbReference>